<dbReference type="Gene3D" id="3.40.1360.10">
    <property type="match status" value="1"/>
</dbReference>
<dbReference type="Pfam" id="PF18840">
    <property type="entry name" value="LPD25"/>
    <property type="match status" value="1"/>
</dbReference>
<sequence>MLLKRERSLNMVNETTSKSANFGSKSRKERVDLARSRDILDVAEQLGMELERAGRDYRWKEHDSLVITPNKNVWKWFSRDQGGDVIALVETIKEINFNQAIDYLNDGFFKTFDSSGRQEKQEPFRYLMEKYEHPDFETARNYLKNERGLSDETINFFLASGKMAEATRKKGDYFEPVIVFKYKDLDGKLVGASLQGIVENRVQHPERGRLKQIIQNSDSMQGFSVDVGNPKRLVFAESSIDLMSYYQANKDHLNDVRLVAMDGLKESTVGFHLAQLQSELSGRPLNWSREQLADGVNIAAQNGFFKDGKRSDMITLAVDNDTAGHNFITNFLKKEIPIQIDIPPILYRNRDKADWNDYLTRPTTSGTALYHVYSFDRENEDYHYHGYYPEELAVFKQKELTSDKVKVVTSKGILMKEEIEPLIAFTEGLLQDRASQKEIEKLTPPHLQVEFDFSENRKISETFSSGERISYKDFVNVLYEENDWAIISSLKKGYDKTYFALLDEKGNRLTDNLRFDIGNERNTIAEDLKDYNLPAAYLELAQEADRSYANQISYGSLTGNIKTLTESVQNKIQRGQLSIHLSDEVYFYTLVNYTGWSYPMQQLRPEALDALKEHRSFFESINETNIDRFKEKGTPEQNQMYQLLKGIQKELGRSDTSTIFSEEVAISAYNLNKRLDSLTAENWGKSISEPLNSLGRDTWNILSYPANQITTPNSDYFYQLVPYHLLEYLEHSTGQTEISVGVYEQILNKLKDRVVEVIPPEKDIKNTQNEESLQDIIIPNQEKEQKDNSRLAQAQRKLNRLKGELDNSIQVAQEHQNLTNGQPMNDKRNGAAFFKKQEQLENKVFSTMDEIKKQEERVEKLQYQKELKEKGLNRQGNGLEMSVQNLPKIREEIEKADRGESMFTKETIKRYRQELERLEAAQNKAEGVIIQPAAQSLIDEGIVNQWQKRPDTYFVKGLRRVALELTEEGNFQISSNWKYQPKTEDEKEKVEDLLNRQSLQQEHIIKEHVEVKPQLQVAFDFSENQVLSNKYHEGDIVLYQEFVKDFYPEMIRRRTESVALQNGYDKTYFALLDENNNELVKDIRFDLGDPTTRLSEECENYLPPKYLTIAKEIDQNYFGDQSSIQKVTENIKKAPEQAQEQMIDRTNGGTGSLQPEAEGSTSPVLETSTFERSVTSRPTSSYPYLHFTTNYAEVQKRIGNYHLITPVDLKRLNQYAPSIQSTARWYLDELADSKISFIYADRGIENILEVTFQKENFIHLSGIRPFEEGKGAADFLEDFASGYGFYDGMLISNAIKDKLQVLPMLQDILEPQSFVLDDLTSVEKLHNLNMSEAIKSKDEDFLLLFKDAGDEKIPASLMKLKGELATNVQDLAEKTILGIYRERNGQIEQLAINDDYVKDDGEEMLSVLKNRQYEEILERIDPQNEQPSQLENQSLNQELGKDLDRPLNVLESVSEDAEMGQEASSIGSPKQELKDGLARRVEEITKQNQKEALVASIPELQEKLSRESDLIGSSLTDEGMLYTHQESFGKDYQLELAVHSSTAVESLTEQPAPWSLAVLKDNQILGYLAYGSDWGNDFQIEDNLEGLVEQILSEEVSKCLYSQEEIETFLKEIQVGEDRQNNQVEEFSSDAPFDYEKASAYELSEIAFQKIREFTQSPEELAHYMDFMSKFPTLSPRNAALVQAQWPGANAVATFNQWKALGETLGISSDDVVQTTNTFTNKRTGNSQEVTKQTLSVKAGEHAQITLFRPVMEEMIPVFDENGKQVINGKGHPKFKKKKEASLEEKQLIAEGKLKVVQFQVRDLETGQGKFTLYKVFELSQTNLKPEAYPKAMPNRHYNFETDKVKTKEVLLGLQDYAQKLGVAISTDEHHVLGNAKGAFYPNDQKILLNPDNSIGEKIGTTIHELAHATLHNFHEGKKEVSLSSGRKELEAEMTSYLVSKHFGLDTSEKAIRYMSHWTNQLKDLNDKELNQSMTRIHKTVSCVIKSVEKHTKPYQMNRNRGQNFGSRFPNKSLKM</sequence>
<dbReference type="SUPFAM" id="SSF57783">
    <property type="entry name" value="Zinc beta-ribbon"/>
    <property type="match status" value="1"/>
</dbReference>
<evidence type="ECO:0000259" key="3">
    <source>
        <dbReference type="Pfam" id="PF18813"/>
    </source>
</evidence>
<evidence type="ECO:0000256" key="1">
    <source>
        <dbReference type="SAM" id="Coils"/>
    </source>
</evidence>
<reference evidence="5 6" key="1">
    <citation type="submission" date="2010-11" db="EMBL/GenBank/DDBJ databases">
        <authorList>
            <person name="Weinstock G."/>
            <person name="Sodergren E."/>
            <person name="Clifton S."/>
            <person name="Fulton L."/>
            <person name="Fulton B."/>
            <person name="Courtney L."/>
            <person name="Fronick C."/>
            <person name="Harrison M."/>
            <person name="Strong C."/>
            <person name="Farmer C."/>
            <person name="Delahaunty K."/>
            <person name="Markovic C."/>
            <person name="Hall O."/>
            <person name="Minx P."/>
            <person name="Tomlinson C."/>
            <person name="Mitreva M."/>
            <person name="Hou S."/>
            <person name="Chen J."/>
            <person name="Wollam A."/>
            <person name="Pepin K.H."/>
            <person name="Johnson M."/>
            <person name="Bhonagiri V."/>
            <person name="Zhang X."/>
            <person name="Suruliraj S."/>
            <person name="Warren W."/>
            <person name="Chinwalla A."/>
            <person name="Mardis E.R."/>
            <person name="Wilson R.K."/>
        </authorList>
    </citation>
    <scope>NUCLEOTIDE SEQUENCE [LARGE SCALE GENOMIC DNA]</scope>
    <source>
        <strain evidence="5 6">F0211</strain>
    </source>
</reference>
<feature type="region of interest" description="Disordered" evidence="2">
    <location>
        <begin position="1"/>
        <end position="24"/>
    </location>
</feature>
<proteinExistence type="predicted"/>
<dbReference type="Gene3D" id="1.10.10.2910">
    <property type="match status" value="1"/>
</dbReference>
<feature type="domain" description="Large polyvalent protein associated" evidence="4">
    <location>
        <begin position="443"/>
        <end position="532"/>
    </location>
</feature>
<feature type="compositionally biased region" description="Polar residues" evidence="2">
    <location>
        <begin position="1997"/>
        <end position="2006"/>
    </location>
</feature>
<evidence type="ECO:0000313" key="5">
    <source>
        <dbReference type="EMBL" id="EFU21438.1"/>
    </source>
</evidence>
<keyword evidence="1" id="KW-0175">Coiled coil</keyword>
<gene>
    <name evidence="5" type="ORF">HMPREF0813_02003</name>
</gene>
<dbReference type="GO" id="GO:0008270">
    <property type="term" value="F:zinc ion binding"/>
    <property type="evidence" value="ECO:0007669"/>
    <property type="project" value="InterPro"/>
</dbReference>
<accession>E6J400</accession>
<comment type="caution">
    <text evidence="5">The sequence shown here is derived from an EMBL/GenBank/DDBJ whole genome shotgun (WGS) entry which is preliminary data.</text>
</comment>
<feature type="compositionally biased region" description="Polar residues" evidence="2">
    <location>
        <begin position="1159"/>
        <end position="1178"/>
    </location>
</feature>
<dbReference type="Proteomes" id="UP000002973">
    <property type="component" value="Unassembled WGS sequence"/>
</dbReference>
<dbReference type="GO" id="GO:0006260">
    <property type="term" value="P:DNA replication"/>
    <property type="evidence" value="ECO:0007669"/>
    <property type="project" value="InterPro"/>
</dbReference>
<name>E6J400_STRAP</name>
<evidence type="ECO:0000259" key="4">
    <source>
        <dbReference type="Pfam" id="PF18840"/>
    </source>
</evidence>
<dbReference type="Pfam" id="PF18813">
    <property type="entry name" value="PBECR4"/>
    <property type="match status" value="1"/>
</dbReference>
<dbReference type="eggNOG" id="COG0358">
    <property type="taxonomic scope" value="Bacteria"/>
</dbReference>
<dbReference type="InterPro" id="IPR041045">
    <property type="entry name" value="LPD25"/>
</dbReference>
<dbReference type="InterPro" id="IPR036977">
    <property type="entry name" value="DNA_primase_Znf_CHC2"/>
</dbReference>
<dbReference type="eggNOG" id="COG2856">
    <property type="taxonomic scope" value="Bacteria"/>
</dbReference>
<dbReference type="GO" id="GO:0003677">
    <property type="term" value="F:DNA binding"/>
    <property type="evidence" value="ECO:0007669"/>
    <property type="project" value="InterPro"/>
</dbReference>
<evidence type="ECO:0000256" key="2">
    <source>
        <dbReference type="SAM" id="MobiDB-lite"/>
    </source>
</evidence>
<organism evidence="5 6">
    <name type="scientific">Streptococcus anginosus F0211</name>
    <dbReference type="NCBI Taxonomy" id="706437"/>
    <lineage>
        <taxon>Bacteria</taxon>
        <taxon>Bacillati</taxon>
        <taxon>Bacillota</taxon>
        <taxon>Bacilli</taxon>
        <taxon>Lactobacillales</taxon>
        <taxon>Streptococcaceae</taxon>
        <taxon>Streptococcus</taxon>
        <taxon>Streptococcus anginosus group</taxon>
    </lineage>
</organism>
<feature type="coiled-coil region" evidence="1">
    <location>
        <begin position="784"/>
        <end position="871"/>
    </location>
</feature>
<dbReference type="InterPro" id="IPR041420">
    <property type="entry name" value="PBECR4"/>
</dbReference>
<feature type="coiled-coil region" evidence="1">
    <location>
        <begin position="901"/>
        <end position="928"/>
    </location>
</feature>
<feature type="region of interest" description="Disordered" evidence="2">
    <location>
        <begin position="1997"/>
        <end position="2016"/>
    </location>
</feature>
<dbReference type="Gene3D" id="3.90.580.10">
    <property type="entry name" value="Zinc finger, CHC2-type domain"/>
    <property type="match status" value="1"/>
</dbReference>
<feature type="region of interest" description="Disordered" evidence="2">
    <location>
        <begin position="1454"/>
        <end position="1473"/>
    </location>
</feature>
<feature type="region of interest" description="Disordered" evidence="2">
    <location>
        <begin position="1135"/>
        <end position="1178"/>
    </location>
</feature>
<feature type="domain" description="Phage-Barnase-EndoU-ColicinE5/D-RelE like nuclease 4" evidence="3">
    <location>
        <begin position="1219"/>
        <end position="1394"/>
    </location>
</feature>
<feature type="compositionally biased region" description="Polar residues" evidence="2">
    <location>
        <begin position="10"/>
        <end position="24"/>
    </location>
</feature>
<evidence type="ECO:0000313" key="6">
    <source>
        <dbReference type="Proteomes" id="UP000002973"/>
    </source>
</evidence>
<dbReference type="EMBL" id="AECT01000063">
    <property type="protein sequence ID" value="EFU21438.1"/>
    <property type="molecule type" value="Genomic_DNA"/>
</dbReference>
<protein>
    <recommendedName>
        <fullName evidence="7">DUF3991 domain-containing protein</fullName>
    </recommendedName>
</protein>
<evidence type="ECO:0008006" key="7">
    <source>
        <dbReference type="Google" id="ProtNLM"/>
    </source>
</evidence>